<name>A0A076FC61_9BACT</name>
<dbReference type="HOGENOM" id="CLU_2367567_0_0_7"/>
<keyword evidence="1" id="KW-0614">Plasmid</keyword>
<reference evidence="1 2" key="1">
    <citation type="journal article" date="2014" name="Genome Announc.">
        <title>Complete Genome Sequence of Campylobacter iguaniorum Strain 1485ET, Isolated from a Bearded Dragon (Pogona vitticeps).</title>
        <authorList>
            <person name="Gilbert M.J."/>
            <person name="Miller W.G."/>
            <person name="Yee E."/>
            <person name="Kik M."/>
            <person name="Wagenaar J.A."/>
            <person name="Duim B."/>
        </authorList>
    </citation>
    <scope>NUCLEOTIDE SEQUENCE [LARGE SCALE GENOMIC DNA]</scope>
    <source>
        <strain evidence="1 2">1485E</strain>
        <plasmid evidence="1">pCIG1485E</plasmid>
    </source>
</reference>
<dbReference type="KEGG" id="caj:CIG1485E_a0011"/>
<gene>
    <name evidence="1" type="ORF">CIG1485E_a0011</name>
</gene>
<proteinExistence type="predicted"/>
<dbReference type="Proteomes" id="UP000028486">
    <property type="component" value="Plasmid pCIG1485E"/>
</dbReference>
<sequence length="95" mass="10732">MKKSVRFDGNKLKELLEELSYTTIDDLEKDMLVDTLSNRRKKILADKCISKGDGFGVIKGALFSTHDYKDKILALQSIDGVLFVGLVSDERYLFA</sequence>
<evidence type="ECO:0000313" key="2">
    <source>
        <dbReference type="Proteomes" id="UP000028486"/>
    </source>
</evidence>
<geneLocation type="plasmid" evidence="1 2">
    <name>pCIG1485E</name>
</geneLocation>
<dbReference type="EMBL" id="CP009044">
    <property type="protein sequence ID" value="AII15536.1"/>
    <property type="molecule type" value="Genomic_DNA"/>
</dbReference>
<keyword evidence="2" id="KW-1185">Reference proteome</keyword>
<dbReference type="RefSeq" id="WP_041572665.1">
    <property type="nucleotide sequence ID" value="NZ_CP009044.1"/>
</dbReference>
<evidence type="ECO:0000313" key="1">
    <source>
        <dbReference type="EMBL" id="AII15536.1"/>
    </source>
</evidence>
<dbReference type="AlphaFoldDB" id="A0A076FC61"/>
<accession>A0A076FC61</accession>
<organism evidence="1 2">
    <name type="scientific">Campylobacter iguaniorum</name>
    <dbReference type="NCBI Taxonomy" id="1244531"/>
    <lineage>
        <taxon>Bacteria</taxon>
        <taxon>Pseudomonadati</taxon>
        <taxon>Campylobacterota</taxon>
        <taxon>Epsilonproteobacteria</taxon>
        <taxon>Campylobacterales</taxon>
        <taxon>Campylobacteraceae</taxon>
        <taxon>Campylobacter</taxon>
    </lineage>
</organism>
<protein>
    <submittedName>
        <fullName evidence="1">Uncharacterized protein</fullName>
    </submittedName>
</protein>